<dbReference type="EMBL" id="JAIMFO010000005">
    <property type="protein sequence ID" value="MBY4797296.1"/>
    <property type="molecule type" value="Genomic_DNA"/>
</dbReference>
<dbReference type="Proteomes" id="UP000700908">
    <property type="component" value="Unassembled WGS sequence"/>
</dbReference>
<gene>
    <name evidence="1" type="ORF">K6V98_02810</name>
</gene>
<evidence type="ECO:0000313" key="2">
    <source>
        <dbReference type="Proteomes" id="UP000700908"/>
    </source>
</evidence>
<proteinExistence type="predicted"/>
<name>A0ABS7MIU4_9ACTN</name>
<accession>A0ABS7MIU4</accession>
<protein>
    <submittedName>
        <fullName evidence="1">Uncharacterized protein</fullName>
    </submittedName>
</protein>
<organism evidence="1 2">
    <name type="scientific">Collinsella ureilytica</name>
    <dbReference type="NCBI Taxonomy" id="2869515"/>
    <lineage>
        <taxon>Bacteria</taxon>
        <taxon>Bacillati</taxon>
        <taxon>Actinomycetota</taxon>
        <taxon>Coriobacteriia</taxon>
        <taxon>Coriobacteriales</taxon>
        <taxon>Coriobacteriaceae</taxon>
        <taxon>Collinsella</taxon>
    </lineage>
</organism>
<keyword evidence="2" id="KW-1185">Reference proteome</keyword>
<reference evidence="1 2" key="1">
    <citation type="submission" date="2021-08" db="EMBL/GenBank/DDBJ databases">
        <title>Collinsella faecalis sp. nov. isolated from swine faeces.</title>
        <authorList>
            <person name="Oh B.S."/>
            <person name="Lee J.H."/>
        </authorList>
    </citation>
    <scope>NUCLEOTIDE SEQUENCE [LARGE SCALE GENOMIC DNA]</scope>
    <source>
        <strain evidence="1 2">AGMB00827</strain>
    </source>
</reference>
<evidence type="ECO:0000313" key="1">
    <source>
        <dbReference type="EMBL" id="MBY4797296.1"/>
    </source>
</evidence>
<dbReference type="RefSeq" id="WP_222199065.1">
    <property type="nucleotide sequence ID" value="NZ_JAIMFO010000005.1"/>
</dbReference>
<sequence length="94" mass="11078">MGRYSEYDDVIMRDGRYATIEDACTPGEYIMGFFYPDVSGLFMIYTDDDILRKAEPGEYEKYKAKQENYSLPRDFSHIYPLETRQAAINFFKKA</sequence>
<comment type="caution">
    <text evidence="1">The sequence shown here is derived from an EMBL/GenBank/DDBJ whole genome shotgun (WGS) entry which is preliminary data.</text>
</comment>